<proteinExistence type="predicted"/>
<gene>
    <name evidence="1" type="ORF">RR48_07945</name>
</gene>
<dbReference type="AlphaFoldDB" id="A0A194QNJ8"/>
<dbReference type="EMBL" id="KQ461191">
    <property type="protein sequence ID" value="KPJ07098.1"/>
    <property type="molecule type" value="Genomic_DNA"/>
</dbReference>
<sequence>MDLKTIPDNSKVRQIEDIIDIQKANGNINVRQVAFNLFPKTDSTISANLAKSLDSGLSKLKANILKKNKKVSHKRNLSPTLDVASWPSDSDVTVLRMKLYLTGAAKKDEGNIIPGDGLHQPDSSSMINLATLMMQSQSPSKQNLSIEEYLLPINSWEQTIKPESNEFIKKKREHCPPENFQFPQVLNLPANLHYPQNEFCLSDNNLMYATPHWLDVAQPAPRQVIKRRESAPTAQSLPARPPDSGRFARFSDSSCGSLPNAFARIFYMTAVKAAIFTNKGSDKVRTIVEKE</sequence>
<reference evidence="1 2" key="1">
    <citation type="journal article" date="2015" name="Nat. Commun.">
        <title>Outbred genome sequencing and CRISPR/Cas9 gene editing in butterflies.</title>
        <authorList>
            <person name="Li X."/>
            <person name="Fan D."/>
            <person name="Zhang W."/>
            <person name="Liu G."/>
            <person name="Zhang L."/>
            <person name="Zhao L."/>
            <person name="Fang X."/>
            <person name="Chen L."/>
            <person name="Dong Y."/>
            <person name="Chen Y."/>
            <person name="Ding Y."/>
            <person name="Zhao R."/>
            <person name="Feng M."/>
            <person name="Zhu Y."/>
            <person name="Feng Y."/>
            <person name="Jiang X."/>
            <person name="Zhu D."/>
            <person name="Xiang H."/>
            <person name="Feng X."/>
            <person name="Li S."/>
            <person name="Wang J."/>
            <person name="Zhang G."/>
            <person name="Kronforst M.R."/>
            <person name="Wang W."/>
        </authorList>
    </citation>
    <scope>NUCLEOTIDE SEQUENCE [LARGE SCALE GENOMIC DNA]</scope>
    <source>
        <strain evidence="1">Ya'a_city_454_Pm</strain>
        <tissue evidence="1">Whole body</tissue>
    </source>
</reference>
<dbReference type="Proteomes" id="UP000053240">
    <property type="component" value="Unassembled WGS sequence"/>
</dbReference>
<evidence type="ECO:0000313" key="2">
    <source>
        <dbReference type="Proteomes" id="UP000053240"/>
    </source>
</evidence>
<accession>A0A194QNJ8</accession>
<evidence type="ECO:0000313" key="1">
    <source>
        <dbReference type="EMBL" id="KPJ07098.1"/>
    </source>
</evidence>
<protein>
    <submittedName>
        <fullName evidence="1">Uncharacterized protein</fullName>
    </submittedName>
</protein>
<name>A0A194QNJ8_PAPMA</name>
<keyword evidence="2" id="KW-1185">Reference proteome</keyword>
<dbReference type="InParanoid" id="A0A194QNJ8"/>
<organism evidence="1 2">
    <name type="scientific">Papilio machaon</name>
    <name type="common">Old World swallowtail butterfly</name>
    <dbReference type="NCBI Taxonomy" id="76193"/>
    <lineage>
        <taxon>Eukaryota</taxon>
        <taxon>Metazoa</taxon>
        <taxon>Ecdysozoa</taxon>
        <taxon>Arthropoda</taxon>
        <taxon>Hexapoda</taxon>
        <taxon>Insecta</taxon>
        <taxon>Pterygota</taxon>
        <taxon>Neoptera</taxon>
        <taxon>Endopterygota</taxon>
        <taxon>Lepidoptera</taxon>
        <taxon>Glossata</taxon>
        <taxon>Ditrysia</taxon>
        <taxon>Papilionoidea</taxon>
        <taxon>Papilionidae</taxon>
        <taxon>Papilioninae</taxon>
        <taxon>Papilio</taxon>
    </lineage>
</organism>